<evidence type="ECO:0000256" key="2">
    <source>
        <dbReference type="SAM" id="MobiDB-lite"/>
    </source>
</evidence>
<feature type="compositionally biased region" description="Acidic residues" evidence="2">
    <location>
        <begin position="193"/>
        <end position="202"/>
    </location>
</feature>
<dbReference type="GO" id="GO:0005737">
    <property type="term" value="C:cytoplasm"/>
    <property type="evidence" value="ECO:0007669"/>
    <property type="project" value="TreeGrafter"/>
</dbReference>
<dbReference type="SUPFAM" id="SSF57863">
    <property type="entry name" value="ArfGap/RecO-like zinc finger"/>
    <property type="match status" value="1"/>
</dbReference>
<dbReference type="InterPro" id="IPR000198">
    <property type="entry name" value="RhoGAP_dom"/>
</dbReference>
<dbReference type="EMBL" id="CAJOBH010000267">
    <property type="protein sequence ID" value="CAF3776393.1"/>
    <property type="molecule type" value="Genomic_DNA"/>
</dbReference>
<dbReference type="AlphaFoldDB" id="A0A818ZJ59"/>
<dbReference type="Pfam" id="PF01412">
    <property type="entry name" value="ArfGap"/>
    <property type="match status" value="1"/>
</dbReference>
<dbReference type="SMART" id="SM00105">
    <property type="entry name" value="ArfGap"/>
    <property type="match status" value="1"/>
</dbReference>
<dbReference type="Gene3D" id="3.10.20.90">
    <property type="entry name" value="Phosphatidylinositol 3-kinase Catalytic Subunit, Chain A, domain 1"/>
    <property type="match status" value="1"/>
</dbReference>
<dbReference type="Gene3D" id="1.10.220.150">
    <property type="entry name" value="Arf GTPase activating protein"/>
    <property type="match status" value="1"/>
</dbReference>
<dbReference type="EMBL" id="CAJOBF010000175">
    <property type="protein sequence ID" value="CAF3765706.1"/>
    <property type="molecule type" value="Genomic_DNA"/>
</dbReference>
<dbReference type="InterPro" id="IPR038508">
    <property type="entry name" value="ArfGAP_dom_sf"/>
</dbReference>
<dbReference type="InterPro" id="IPR037278">
    <property type="entry name" value="ARFGAP/RecO"/>
</dbReference>
<reference evidence="5" key="1">
    <citation type="submission" date="2021-02" db="EMBL/GenBank/DDBJ databases">
        <authorList>
            <person name="Nowell W R."/>
        </authorList>
    </citation>
    <scope>NUCLEOTIDE SEQUENCE</scope>
</reference>
<keyword evidence="1" id="KW-0479">Metal-binding</keyword>
<dbReference type="PANTHER" id="PTHR45899">
    <property type="entry name" value="RHO GTPASE ACTIVATING PROTEIN AT 15B, ISOFORM C"/>
    <property type="match status" value="1"/>
</dbReference>
<dbReference type="Gene3D" id="1.10.555.10">
    <property type="entry name" value="Rho GTPase activation protein"/>
    <property type="match status" value="1"/>
</dbReference>
<dbReference type="Proteomes" id="UP000663842">
    <property type="component" value="Unassembled WGS sequence"/>
</dbReference>
<dbReference type="SUPFAM" id="SSF48350">
    <property type="entry name" value="GTPase activation domain, GAP"/>
    <property type="match status" value="1"/>
</dbReference>
<dbReference type="InterPro" id="IPR001164">
    <property type="entry name" value="ArfGAP_dom"/>
</dbReference>
<evidence type="ECO:0000259" key="4">
    <source>
        <dbReference type="PROSITE" id="PS50238"/>
    </source>
</evidence>
<keyword evidence="1" id="KW-0863">Zinc-finger</keyword>
<dbReference type="InterPro" id="IPR029071">
    <property type="entry name" value="Ubiquitin-like_domsf"/>
</dbReference>
<proteinExistence type="predicted"/>
<dbReference type="SMART" id="SM00324">
    <property type="entry name" value="RhoGAP"/>
    <property type="match status" value="1"/>
</dbReference>
<dbReference type="GO" id="GO:0007165">
    <property type="term" value="P:signal transduction"/>
    <property type="evidence" value="ECO:0007669"/>
    <property type="project" value="InterPro"/>
</dbReference>
<feature type="region of interest" description="Disordered" evidence="2">
    <location>
        <begin position="188"/>
        <end position="208"/>
    </location>
</feature>
<evidence type="ECO:0000313" key="7">
    <source>
        <dbReference type="Proteomes" id="UP000663842"/>
    </source>
</evidence>
<name>A0A818ZJ59_9BILA</name>
<accession>A0A818ZJ59</accession>
<gene>
    <name evidence="6" type="ORF">BYL167_LOCUS1694</name>
    <name evidence="5" type="ORF">UXM345_LOCUS2827</name>
</gene>
<organism evidence="5 7">
    <name type="scientific">Rotaria magnacalcarata</name>
    <dbReference type="NCBI Taxonomy" id="392030"/>
    <lineage>
        <taxon>Eukaryota</taxon>
        <taxon>Metazoa</taxon>
        <taxon>Spiralia</taxon>
        <taxon>Gnathifera</taxon>
        <taxon>Rotifera</taxon>
        <taxon>Eurotatoria</taxon>
        <taxon>Bdelloidea</taxon>
        <taxon>Philodinida</taxon>
        <taxon>Philodinidae</taxon>
        <taxon>Rotaria</taxon>
    </lineage>
</organism>
<keyword evidence="1" id="KW-0862">Zinc</keyword>
<dbReference type="GO" id="GO:0005547">
    <property type="term" value="F:phosphatidylinositol-3,4,5-trisphosphate binding"/>
    <property type="evidence" value="ECO:0007669"/>
    <property type="project" value="TreeGrafter"/>
</dbReference>
<dbReference type="Pfam" id="PF00620">
    <property type="entry name" value="RhoGAP"/>
    <property type="match status" value="1"/>
</dbReference>
<dbReference type="Proteomes" id="UP000681967">
    <property type="component" value="Unassembled WGS sequence"/>
</dbReference>
<dbReference type="InterPro" id="IPR052227">
    <property type="entry name" value="Arf-Rho-GAP_ANK-PH_domain"/>
</dbReference>
<dbReference type="GO" id="GO:0005096">
    <property type="term" value="F:GTPase activator activity"/>
    <property type="evidence" value="ECO:0007669"/>
    <property type="project" value="InterPro"/>
</dbReference>
<dbReference type="InterPro" id="IPR008936">
    <property type="entry name" value="Rho_GTPase_activation_prot"/>
</dbReference>
<protein>
    <submittedName>
        <fullName evidence="5">Uncharacterized protein</fullName>
    </submittedName>
</protein>
<feature type="domain" description="Rho-GAP" evidence="4">
    <location>
        <begin position="625"/>
        <end position="821"/>
    </location>
</feature>
<evidence type="ECO:0000256" key="1">
    <source>
        <dbReference type="PROSITE-ProRule" id="PRU00288"/>
    </source>
</evidence>
<evidence type="ECO:0000313" key="6">
    <source>
        <dbReference type="EMBL" id="CAF3776393.1"/>
    </source>
</evidence>
<evidence type="ECO:0000313" key="5">
    <source>
        <dbReference type="EMBL" id="CAF3765706.1"/>
    </source>
</evidence>
<dbReference type="PANTHER" id="PTHR45899:SF2">
    <property type="entry name" value="RHO GTPASE ACTIVATING PROTEIN AT 15B, ISOFORM C"/>
    <property type="match status" value="1"/>
</dbReference>
<dbReference type="PROSITE" id="PS50115">
    <property type="entry name" value="ARFGAP"/>
    <property type="match status" value="1"/>
</dbReference>
<sequence>MDSSINFHCEPPPSNSGLKKRPAPIIRTRIKPSTVDLDDSVPLEGSHIARNVNAISNEQAASNNPSNNDCNVTFRPIQPVSSNRKNTLAHLAKENSNNGSNLLNPSDKTLFYLPSAVFDDDSVTNSNSYSSFEQVLLPKHEENNLSISNVHEQNSQSRSNCEINNRFLLGQMDKRSNSASNLLEQFSNTSLHDDDDDNDGDNDSILPDPTTVYIDRIQENPSNRVCADCNAEYPTIAIMSWLLVICKKCAAIHHRLTSKFLHLQSLISTTCDWDLIDLINDYGNRYSNSLLEYGCSKDSKPNNDSSEFERKQYIRKKYIEKCFLKPYDLNRDAYTQDQLNKMLYENVETADYKITLHLIMLGADTNYSEKNFAIADQAQRHQQIKQMKIILANGGLAEFNVTRTNIDDVNESIAYLSSKHGVLKEFLTRYENDRLKVYSPARTNDKPQRCLLEIDLNNVLAICNQSVNAVSLKCRLTTAPIINTNSQCSIVVDDQTSLNEYVWVFPNDLERSLWIREIIKRQYCYYQLIYSDFILLMKLNIQEGVNAEKQQVIGIVYPGRFVIYSDRMFDEVDLRKYSSLTYQKAKEFTGVVLCLVSNRFLYLSSPIIKLMDILYSCLRQAIKVKSLANLSEQILTSQNIPVIVERFINFLFEHGLLSKGIYRQAGQETKIKQLLNECLDDPFTTTLTRENYTEHDVANALKRFLRQLELPLLGTRRDYQAWLRSTVGVTMTSEQLIQYYRALLKDLKQHFPVNYLTLRSILMHIHTVAMLSDVNSMTLSNLIATFGPCLVSQPATMPTNSNYGMQDDHVTSVDDMDMRRFRNQSEALQQDRISPYNSPSLRKIQRNRSFHSARDSMASISTSSQFPLTQSYAHVAPSIQADLEILTNLFHYYADLFDVTVEEFEHEKTCIETLVSIRNNPSSPRRLEGALFSVYFESRSDELNGYAMYVFEKETTADTIIDKLLTKVSTNDCFFWALFEVIIDQNLERPMYSCENISEVFHRYRTYLSHELNRQATFVVKLNYVQFEKERLEQRQQTFNNQSVQCEYFDSLNQRWASCIWIFERAVLKVYRILNNANDKAVKVKLNANQQEPLLNILDQQSLIYSWSVEEIYLYIGADCRFVTPFDMNEYRVLSILPPQTNESNNEETIFGVPFRFADRNQMFSWYLELVHINGHDKWIRRGPRTMPDGVNYLPLQNYHSSSSVSQKKRADLSRSKFLDKGRHLAANFCRQLRK</sequence>
<feature type="region of interest" description="Disordered" evidence="2">
    <location>
        <begin position="1"/>
        <end position="21"/>
    </location>
</feature>
<comment type="caution">
    <text evidence="5">The sequence shown here is derived from an EMBL/GenBank/DDBJ whole genome shotgun (WGS) entry which is preliminary data.</text>
</comment>
<dbReference type="PROSITE" id="PS50238">
    <property type="entry name" value="RHOGAP"/>
    <property type="match status" value="1"/>
</dbReference>
<feature type="domain" description="Arf-GAP" evidence="3">
    <location>
        <begin position="211"/>
        <end position="331"/>
    </location>
</feature>
<dbReference type="GO" id="GO:0008270">
    <property type="term" value="F:zinc ion binding"/>
    <property type="evidence" value="ECO:0007669"/>
    <property type="project" value="UniProtKB-KW"/>
</dbReference>
<dbReference type="SUPFAM" id="SSF54236">
    <property type="entry name" value="Ubiquitin-like"/>
    <property type="match status" value="1"/>
</dbReference>
<evidence type="ECO:0000259" key="3">
    <source>
        <dbReference type="PROSITE" id="PS50115"/>
    </source>
</evidence>